<dbReference type="PATRIC" id="fig|467210.3.peg.494"/>
<dbReference type="Proteomes" id="UP000070394">
    <property type="component" value="Unassembled WGS sequence"/>
</dbReference>
<gene>
    <name evidence="1" type="ORF">HMPREF1866_00502</name>
</gene>
<proteinExistence type="predicted"/>
<evidence type="ECO:0000313" key="2">
    <source>
        <dbReference type="Proteomes" id="UP000070394"/>
    </source>
</evidence>
<dbReference type="AlphaFoldDB" id="A0A133ZYC4"/>
<comment type="caution">
    <text evidence="1">The sequence shown here is derived from an EMBL/GenBank/DDBJ whole genome shotgun (WGS) entry which is preliminary data.</text>
</comment>
<dbReference type="STRING" id="467210.HMPREF1866_00502"/>
<organism evidence="1 2">
    <name type="scientific">Lachnoanaerobaculum saburreum</name>
    <dbReference type="NCBI Taxonomy" id="467210"/>
    <lineage>
        <taxon>Bacteria</taxon>
        <taxon>Bacillati</taxon>
        <taxon>Bacillota</taxon>
        <taxon>Clostridia</taxon>
        <taxon>Lachnospirales</taxon>
        <taxon>Lachnospiraceae</taxon>
        <taxon>Lachnoanaerobaculum</taxon>
    </lineage>
</organism>
<protein>
    <submittedName>
        <fullName evidence="1">Uncharacterized protein</fullName>
    </submittedName>
</protein>
<reference evidence="2" key="1">
    <citation type="submission" date="2016-01" db="EMBL/GenBank/DDBJ databases">
        <authorList>
            <person name="Mitreva M."/>
            <person name="Pepin K.H."/>
            <person name="Mihindukulasuriya K.A."/>
            <person name="Fulton R."/>
            <person name="Fronick C."/>
            <person name="O'Laughlin M."/>
            <person name="Miner T."/>
            <person name="Herter B."/>
            <person name="Rosa B.A."/>
            <person name="Cordes M."/>
            <person name="Tomlinson C."/>
            <person name="Wollam A."/>
            <person name="Palsikar V.B."/>
            <person name="Mardis E.R."/>
            <person name="Wilson R.K."/>
        </authorList>
    </citation>
    <scope>NUCLEOTIDE SEQUENCE [LARGE SCALE GENOMIC DNA]</scope>
    <source>
        <strain evidence="2">DNF00896</strain>
    </source>
</reference>
<sequence>MLDDSELVFRPHSRATVVWENKNTSNLVEAWSNKVSMDDACKKAATDMNELLSQE</sequence>
<evidence type="ECO:0000313" key="1">
    <source>
        <dbReference type="EMBL" id="KXB60469.1"/>
    </source>
</evidence>
<dbReference type="EMBL" id="LSDA01000013">
    <property type="protein sequence ID" value="KXB60469.1"/>
    <property type="molecule type" value="Genomic_DNA"/>
</dbReference>
<accession>A0A133ZYC4</accession>
<keyword evidence="2" id="KW-1185">Reference proteome</keyword>
<name>A0A133ZYC4_9FIRM</name>